<sequence length="353" mass="40065">MENIFFCSANIESTLKEWLNKQSCSRVFILCDENTAKYCLPKISFLQGKGLIFQIPAGEAYKNLETAQQVWSAMTAQYLDRNALCINLGGGVIGDLGGFCAATYKRGIDFIQIPTTLLAQVDASIGGKVGIDFEGYKNQIGLFASPKAVFIDTNFLETLPEKELLAGFAEIIKHCLIADKEMWDEISTKSWQEQDWQELVKHSVSFKNLIVEKDFQEKGVRKLLNFGHTIGHALESYFLSKNEKLLHGEAVAWGIIAETFLSYQKGFIEKEDLEEIQDFIAFQFKESKKWLSDRDVDEIVMLALQDKKNQNNEIRCTLLSEIGRGIIDVSVEEYELQEAIFYLNEFSPPTKVE</sequence>
<keyword evidence="15" id="KW-0862">Zinc</keyword>
<comment type="caution">
    <text evidence="23">The sequence shown here is derived from an EMBL/GenBank/DDBJ whole genome shotgun (WGS) entry which is preliminary data.</text>
</comment>
<dbReference type="PIRSF" id="PIRSF001455">
    <property type="entry name" value="DHQ_synth"/>
    <property type="match status" value="1"/>
</dbReference>
<comment type="cofactor">
    <cofactor evidence="2">
        <name>NAD(+)</name>
        <dbReference type="ChEBI" id="CHEBI:57540"/>
    </cofactor>
</comment>
<dbReference type="FunFam" id="3.40.50.1970:FF:000007">
    <property type="entry name" value="Pentafunctional AROM polypeptide"/>
    <property type="match status" value="1"/>
</dbReference>
<comment type="function">
    <text evidence="5">Catalyzes the conversion of 3-deoxy-D-arabino-heptulosonate 7-phosphate (DAHP) to dehydroquinate (DHQ).</text>
</comment>
<keyword evidence="13" id="KW-0479">Metal-binding</keyword>
<feature type="domain" description="3-dehydroquinate synthase C-terminal" evidence="22">
    <location>
        <begin position="167"/>
        <end position="309"/>
    </location>
</feature>
<evidence type="ECO:0000256" key="17">
    <source>
        <dbReference type="ARBA" id="ARBA00023141"/>
    </source>
</evidence>
<accession>A0A2N3I842</accession>
<dbReference type="PANTHER" id="PTHR43622:SF7">
    <property type="entry name" value="3-DEHYDROQUINATE SYNTHASE, CHLOROPLASTIC"/>
    <property type="match status" value="1"/>
</dbReference>
<evidence type="ECO:0000256" key="16">
    <source>
        <dbReference type="ARBA" id="ARBA00023027"/>
    </source>
</evidence>
<comment type="pathway">
    <text evidence="7">Metabolic intermediate biosynthesis; chorismate biosynthesis; chorismate from D-erythrose 4-phosphate and phosphoenolpyruvate: step 2/7.</text>
</comment>
<dbReference type="Pfam" id="PF01761">
    <property type="entry name" value="DHQ_synthase"/>
    <property type="match status" value="1"/>
</dbReference>
<comment type="similarity">
    <text evidence="8">Belongs to the sugar phosphate cyclases superfamily. Dehydroquinate synthase family.</text>
</comment>
<dbReference type="Gene3D" id="3.40.50.1970">
    <property type="match status" value="1"/>
</dbReference>
<comment type="catalytic activity">
    <reaction evidence="1">
        <text>7-phospho-2-dehydro-3-deoxy-D-arabino-heptonate = 3-dehydroquinate + phosphate</text>
        <dbReference type="Rhea" id="RHEA:21968"/>
        <dbReference type="ChEBI" id="CHEBI:32364"/>
        <dbReference type="ChEBI" id="CHEBI:43474"/>
        <dbReference type="ChEBI" id="CHEBI:58394"/>
        <dbReference type="EC" id="4.2.3.4"/>
    </reaction>
</comment>
<dbReference type="Pfam" id="PF24621">
    <property type="entry name" value="DHQS_C"/>
    <property type="match status" value="1"/>
</dbReference>
<evidence type="ECO:0000313" key="23">
    <source>
        <dbReference type="EMBL" id="PKQ66460.1"/>
    </source>
</evidence>
<comment type="subcellular location">
    <subcellularLocation>
        <location evidence="6">Cytoplasm</location>
    </subcellularLocation>
</comment>
<evidence type="ECO:0000256" key="4">
    <source>
        <dbReference type="ARBA" id="ARBA00001947"/>
    </source>
</evidence>
<evidence type="ECO:0000259" key="21">
    <source>
        <dbReference type="Pfam" id="PF01761"/>
    </source>
</evidence>
<gene>
    <name evidence="23" type="ORF">Rain11_2371</name>
</gene>
<dbReference type="RefSeq" id="WP_243390591.1">
    <property type="nucleotide sequence ID" value="NZ_NKXO01000047.1"/>
</dbReference>
<dbReference type="InterPro" id="IPR056179">
    <property type="entry name" value="DHQS_C"/>
</dbReference>
<evidence type="ECO:0000256" key="2">
    <source>
        <dbReference type="ARBA" id="ARBA00001911"/>
    </source>
</evidence>
<evidence type="ECO:0000256" key="20">
    <source>
        <dbReference type="NCBIfam" id="TIGR01357"/>
    </source>
</evidence>
<proteinExistence type="inferred from homology"/>
<reference evidence="23 24" key="1">
    <citation type="submission" date="2017-06" db="EMBL/GenBank/DDBJ databases">
        <title>Raineya orbicola gen. nov., sp. nov. a slightly thermophilic bacterium of the phylum Bacteroidetes and the description of Raineyaceae fam. nov.</title>
        <authorList>
            <person name="Albuquerque L."/>
            <person name="Polonia A.R.M."/>
            <person name="Barroso C."/>
            <person name="Froufe H.J.C."/>
            <person name="Lage O."/>
            <person name="Lobo-Da-Cunha A."/>
            <person name="Egas C."/>
            <person name="Da Costa M.S."/>
        </authorList>
    </citation>
    <scope>NUCLEOTIDE SEQUENCE [LARGE SCALE GENOMIC DNA]</scope>
    <source>
        <strain evidence="23 24">SPSPC-11</strain>
    </source>
</reference>
<evidence type="ECO:0000256" key="5">
    <source>
        <dbReference type="ARBA" id="ARBA00003485"/>
    </source>
</evidence>
<dbReference type="NCBIfam" id="TIGR01357">
    <property type="entry name" value="aroB"/>
    <property type="match status" value="1"/>
</dbReference>
<evidence type="ECO:0000256" key="11">
    <source>
        <dbReference type="ARBA" id="ARBA00022490"/>
    </source>
</evidence>
<keyword evidence="18" id="KW-0456">Lyase</keyword>
<keyword evidence="14" id="KW-0547">Nucleotide-binding</keyword>
<evidence type="ECO:0000256" key="15">
    <source>
        <dbReference type="ARBA" id="ARBA00022833"/>
    </source>
</evidence>
<dbReference type="GO" id="GO:0005737">
    <property type="term" value="C:cytoplasm"/>
    <property type="evidence" value="ECO:0007669"/>
    <property type="project" value="UniProtKB-SubCell"/>
</dbReference>
<dbReference type="EC" id="4.2.3.4" evidence="9 20"/>
<evidence type="ECO:0000256" key="3">
    <source>
        <dbReference type="ARBA" id="ARBA00001941"/>
    </source>
</evidence>
<comment type="cofactor">
    <cofactor evidence="3">
        <name>Co(2+)</name>
        <dbReference type="ChEBI" id="CHEBI:48828"/>
    </cofactor>
</comment>
<evidence type="ECO:0000256" key="19">
    <source>
        <dbReference type="ARBA" id="ARBA00023285"/>
    </source>
</evidence>
<evidence type="ECO:0000256" key="13">
    <source>
        <dbReference type="ARBA" id="ARBA00022723"/>
    </source>
</evidence>
<dbReference type="EMBL" id="NKXO01000047">
    <property type="protein sequence ID" value="PKQ66460.1"/>
    <property type="molecule type" value="Genomic_DNA"/>
</dbReference>
<evidence type="ECO:0000256" key="18">
    <source>
        <dbReference type="ARBA" id="ARBA00023239"/>
    </source>
</evidence>
<feature type="domain" description="3-dehydroquinate synthase N-terminal" evidence="21">
    <location>
        <begin position="53"/>
        <end position="164"/>
    </location>
</feature>
<evidence type="ECO:0000256" key="1">
    <source>
        <dbReference type="ARBA" id="ARBA00001393"/>
    </source>
</evidence>
<dbReference type="GO" id="GO:0009423">
    <property type="term" value="P:chorismate biosynthetic process"/>
    <property type="evidence" value="ECO:0007669"/>
    <property type="project" value="UniProtKB-UniRule"/>
</dbReference>
<dbReference type="Proteomes" id="UP000233387">
    <property type="component" value="Unassembled WGS sequence"/>
</dbReference>
<dbReference type="InterPro" id="IPR050071">
    <property type="entry name" value="Dehydroquinate_synthase"/>
</dbReference>
<evidence type="ECO:0000256" key="8">
    <source>
        <dbReference type="ARBA" id="ARBA00005412"/>
    </source>
</evidence>
<keyword evidence="17" id="KW-0057">Aromatic amino acid biosynthesis</keyword>
<evidence type="ECO:0000259" key="22">
    <source>
        <dbReference type="Pfam" id="PF24621"/>
    </source>
</evidence>
<organism evidence="23 24">
    <name type="scientific">Raineya orbicola</name>
    <dbReference type="NCBI Taxonomy" id="2016530"/>
    <lineage>
        <taxon>Bacteria</taxon>
        <taxon>Pseudomonadati</taxon>
        <taxon>Bacteroidota</taxon>
        <taxon>Cytophagia</taxon>
        <taxon>Cytophagales</taxon>
        <taxon>Raineyaceae</taxon>
        <taxon>Raineya</taxon>
    </lineage>
</organism>
<evidence type="ECO:0000256" key="6">
    <source>
        <dbReference type="ARBA" id="ARBA00004496"/>
    </source>
</evidence>
<dbReference type="GO" id="GO:0000166">
    <property type="term" value="F:nucleotide binding"/>
    <property type="evidence" value="ECO:0007669"/>
    <property type="project" value="UniProtKB-KW"/>
</dbReference>
<dbReference type="AlphaFoldDB" id="A0A2N3I842"/>
<dbReference type="InterPro" id="IPR016037">
    <property type="entry name" value="DHQ_synth_AroB"/>
</dbReference>
<evidence type="ECO:0000256" key="14">
    <source>
        <dbReference type="ARBA" id="ARBA00022741"/>
    </source>
</evidence>
<protein>
    <recommendedName>
        <fullName evidence="10 20">3-dehydroquinate synthase</fullName>
        <ecNumber evidence="9 20">4.2.3.4</ecNumber>
    </recommendedName>
</protein>
<keyword evidence="11" id="KW-0963">Cytoplasm</keyword>
<keyword evidence="24" id="KW-1185">Reference proteome</keyword>
<evidence type="ECO:0000256" key="10">
    <source>
        <dbReference type="ARBA" id="ARBA00017684"/>
    </source>
</evidence>
<dbReference type="Gene3D" id="1.20.1090.10">
    <property type="entry name" value="Dehydroquinate synthase-like - alpha domain"/>
    <property type="match status" value="1"/>
</dbReference>
<keyword evidence="19" id="KW-0170">Cobalt</keyword>
<evidence type="ECO:0000256" key="7">
    <source>
        <dbReference type="ARBA" id="ARBA00004661"/>
    </source>
</evidence>
<name>A0A2N3I842_9BACT</name>
<dbReference type="GO" id="GO:0046872">
    <property type="term" value="F:metal ion binding"/>
    <property type="evidence" value="ECO:0007669"/>
    <property type="project" value="UniProtKB-KW"/>
</dbReference>
<evidence type="ECO:0000256" key="9">
    <source>
        <dbReference type="ARBA" id="ARBA00013031"/>
    </source>
</evidence>
<comment type="cofactor">
    <cofactor evidence="4">
        <name>Zn(2+)</name>
        <dbReference type="ChEBI" id="CHEBI:29105"/>
    </cofactor>
</comment>
<dbReference type="CDD" id="cd08195">
    <property type="entry name" value="DHQS"/>
    <property type="match status" value="1"/>
</dbReference>
<keyword evidence="16" id="KW-0520">NAD</keyword>
<evidence type="ECO:0000256" key="12">
    <source>
        <dbReference type="ARBA" id="ARBA00022605"/>
    </source>
</evidence>
<dbReference type="GO" id="GO:0003856">
    <property type="term" value="F:3-dehydroquinate synthase activity"/>
    <property type="evidence" value="ECO:0007669"/>
    <property type="project" value="UniProtKB-UniRule"/>
</dbReference>
<keyword evidence="12" id="KW-0028">Amino-acid biosynthesis</keyword>
<dbReference type="GO" id="GO:0008652">
    <property type="term" value="P:amino acid biosynthetic process"/>
    <property type="evidence" value="ECO:0007669"/>
    <property type="project" value="UniProtKB-KW"/>
</dbReference>
<dbReference type="InterPro" id="IPR030960">
    <property type="entry name" value="DHQS/DOIS_N"/>
</dbReference>
<dbReference type="InterPro" id="IPR030963">
    <property type="entry name" value="DHQ_synth_fam"/>
</dbReference>
<dbReference type="PANTHER" id="PTHR43622">
    <property type="entry name" value="3-DEHYDROQUINATE SYNTHASE"/>
    <property type="match status" value="1"/>
</dbReference>
<evidence type="ECO:0000313" key="24">
    <source>
        <dbReference type="Proteomes" id="UP000233387"/>
    </source>
</evidence>
<dbReference type="SUPFAM" id="SSF56796">
    <property type="entry name" value="Dehydroquinate synthase-like"/>
    <property type="match status" value="1"/>
</dbReference>
<dbReference type="GO" id="GO:0009073">
    <property type="term" value="P:aromatic amino acid family biosynthetic process"/>
    <property type="evidence" value="ECO:0007669"/>
    <property type="project" value="UniProtKB-KW"/>
</dbReference>